<dbReference type="OrthoDB" id="4023747at2759"/>
<reference evidence="1 2" key="1">
    <citation type="journal article" date="2009" name="Nature">
        <title>Evolution of pathogenicity and sexual reproduction in eight Candida genomes.</title>
        <authorList>
            <person name="Butler G."/>
            <person name="Rasmussen M.D."/>
            <person name="Lin M.F."/>
            <person name="Santos M.A."/>
            <person name="Sakthikumar S."/>
            <person name="Munro C.A."/>
            <person name="Rheinbay E."/>
            <person name="Grabherr M."/>
            <person name="Forche A."/>
            <person name="Reedy J.L."/>
            <person name="Agrafioti I."/>
            <person name="Arnaud M.B."/>
            <person name="Bates S."/>
            <person name="Brown A.J."/>
            <person name="Brunke S."/>
            <person name="Costanzo M.C."/>
            <person name="Fitzpatrick D.A."/>
            <person name="de Groot P.W."/>
            <person name="Harris D."/>
            <person name="Hoyer L.L."/>
            <person name="Hube B."/>
            <person name="Klis F.M."/>
            <person name="Kodira C."/>
            <person name="Lennard N."/>
            <person name="Logue M.E."/>
            <person name="Martin R."/>
            <person name="Neiman A.M."/>
            <person name="Nikolaou E."/>
            <person name="Quail M.A."/>
            <person name="Quinn J."/>
            <person name="Santos M.C."/>
            <person name="Schmitzberger F.F."/>
            <person name="Sherlock G."/>
            <person name="Shah P."/>
            <person name="Silverstein K.A."/>
            <person name="Skrzypek M.S."/>
            <person name="Soll D."/>
            <person name="Staggs R."/>
            <person name="Stansfield I."/>
            <person name="Stumpf M.P."/>
            <person name="Sudbery P.E."/>
            <person name="Srikantha T."/>
            <person name="Zeng Q."/>
            <person name="Berman J."/>
            <person name="Berriman M."/>
            <person name="Heitman J."/>
            <person name="Gow N.A."/>
            <person name="Lorenz M.C."/>
            <person name="Birren B.W."/>
            <person name="Kellis M."/>
            <person name="Cuomo C.A."/>
        </authorList>
    </citation>
    <scope>NUCLEOTIDE SEQUENCE [LARGE SCALE GENOMIC DNA]</scope>
    <source>
        <strain evidence="2">ATCC MYA-3404 / T1</strain>
    </source>
</reference>
<name>C5MHX4_CANTT</name>
<organism evidence="1 2">
    <name type="scientific">Candida tropicalis (strain ATCC MYA-3404 / T1)</name>
    <name type="common">Yeast</name>
    <dbReference type="NCBI Taxonomy" id="294747"/>
    <lineage>
        <taxon>Eukaryota</taxon>
        <taxon>Fungi</taxon>
        <taxon>Dikarya</taxon>
        <taxon>Ascomycota</taxon>
        <taxon>Saccharomycotina</taxon>
        <taxon>Pichiomycetes</taxon>
        <taxon>Debaryomycetaceae</taxon>
        <taxon>Candida/Lodderomyces clade</taxon>
        <taxon>Candida</taxon>
    </lineage>
</organism>
<dbReference type="RefSeq" id="XP_002551369.1">
    <property type="nucleotide sequence ID" value="XM_002551323.1"/>
</dbReference>
<dbReference type="GeneID" id="8300882"/>
<dbReference type="Proteomes" id="UP000002037">
    <property type="component" value="Unassembled WGS sequence"/>
</dbReference>
<evidence type="ECO:0000313" key="1">
    <source>
        <dbReference type="EMBL" id="EER30671.1"/>
    </source>
</evidence>
<evidence type="ECO:0000313" key="2">
    <source>
        <dbReference type="Proteomes" id="UP000002037"/>
    </source>
</evidence>
<keyword evidence="2" id="KW-1185">Reference proteome</keyword>
<dbReference type="eggNOG" id="ENOG502RQ2N">
    <property type="taxonomic scope" value="Eukaryota"/>
</dbReference>
<protein>
    <submittedName>
        <fullName evidence="1">Uncharacterized protein</fullName>
    </submittedName>
</protein>
<dbReference type="EMBL" id="GG692403">
    <property type="protein sequence ID" value="EER30671.1"/>
    <property type="molecule type" value="Genomic_DNA"/>
</dbReference>
<dbReference type="HOGENOM" id="CLU_1027340_0_0_1"/>
<dbReference type="KEGG" id="ctp:CTRG_05667"/>
<dbReference type="AlphaFoldDB" id="C5MHX4"/>
<proteinExistence type="predicted"/>
<accession>C5MHX4</accession>
<dbReference type="VEuPathDB" id="FungiDB:CTRG_05667"/>
<gene>
    <name evidence="1" type="ORF">CTRG_05667</name>
</gene>
<sequence>MSSQDIIPSLLLNQTFKSYKSNSSLSLSSKLTRKQLEKFRIKLAKFLYQRYQQNLRNNDSLIIQYESFRDIIPDLTIINDTINNNESRYKIQYLIIKLENSRLLPRQILLFVSNQKENDDDDNTNERANTLVLNRMSGMNYQVINDYILELLEDINDYPLIIKPITLASSVIPDLINKFSNQIEKLNDLQLVYSIPSTRLRNFIIDIPKKDLDLLLLSPKTSSNNPKLYNDICEFLYNTTKIKFNNLIIEKFINNLINISNDGKFKLLVNDYELIWYLFESIKSNVSRV</sequence>